<evidence type="ECO:0000256" key="12">
    <source>
        <dbReference type="SAM" id="SignalP"/>
    </source>
</evidence>
<dbReference type="Ensembl" id="ENSORLT00020003241.1">
    <property type="protein sequence ID" value="ENSORLP00020007233.1"/>
    <property type="gene ID" value="ENSORLG00020008108.1"/>
</dbReference>
<evidence type="ECO:0000256" key="6">
    <source>
        <dbReference type="ARBA" id="ARBA00022685"/>
    </source>
</evidence>
<comment type="subcellular location">
    <subcellularLocation>
        <location evidence="1">Cytoplasmic vesicle</location>
        <location evidence="1">Secretory vesicle</location>
    </subcellularLocation>
    <subcellularLocation>
        <location evidence="2">Secreted</location>
    </subcellularLocation>
</comment>
<evidence type="ECO:0000256" key="5">
    <source>
        <dbReference type="ARBA" id="ARBA00022525"/>
    </source>
</evidence>
<evidence type="ECO:0000313" key="13">
    <source>
        <dbReference type="Ensembl" id="ENSORLP00020007233.1"/>
    </source>
</evidence>
<evidence type="ECO:0000256" key="11">
    <source>
        <dbReference type="ARBA" id="ARBA00046937"/>
    </source>
</evidence>
<reference key="1">
    <citation type="journal article" date="2007" name="Nature">
        <title>The medaka draft genome and insights into vertebrate genome evolution.</title>
        <authorList>
            <person name="Kasahara M."/>
            <person name="Naruse K."/>
            <person name="Sasaki S."/>
            <person name="Nakatani Y."/>
            <person name="Qu W."/>
            <person name="Ahsan B."/>
            <person name="Yamada T."/>
            <person name="Nagayasu Y."/>
            <person name="Doi K."/>
            <person name="Kasai Y."/>
            <person name="Jindo T."/>
            <person name="Kobayashi D."/>
            <person name="Shimada A."/>
            <person name="Toyoda A."/>
            <person name="Kuroki Y."/>
            <person name="Fujiyama A."/>
            <person name="Sasaki T."/>
            <person name="Shimizu A."/>
            <person name="Asakawa S."/>
            <person name="Shimizu N."/>
            <person name="Hashimoto S."/>
            <person name="Yang J."/>
            <person name="Lee Y."/>
            <person name="Matsushima K."/>
            <person name="Sugano S."/>
            <person name="Sakaizumi M."/>
            <person name="Narita T."/>
            <person name="Ohishi K."/>
            <person name="Haga S."/>
            <person name="Ohta F."/>
            <person name="Nomoto H."/>
            <person name="Nogata K."/>
            <person name="Morishita T."/>
            <person name="Endo T."/>
            <person name="Shin-I T."/>
            <person name="Takeda H."/>
            <person name="Morishita S."/>
            <person name="Kohara Y."/>
        </authorList>
    </citation>
    <scope>NUCLEOTIDE SEQUENCE [LARGE SCALE GENOMIC DNA]</scope>
    <source>
        <strain>Hd-rR</strain>
    </source>
</reference>
<feature type="signal peptide" evidence="12">
    <location>
        <begin position="1"/>
        <end position="22"/>
    </location>
</feature>
<evidence type="ECO:0000256" key="8">
    <source>
        <dbReference type="ARBA" id="ARBA00022858"/>
    </source>
</evidence>
<evidence type="ECO:0000313" key="14">
    <source>
        <dbReference type="Proteomes" id="UP000265180"/>
    </source>
</evidence>
<organism evidence="13 14">
    <name type="scientific">Oryzias latipes</name>
    <name type="common">Japanese rice fish</name>
    <name type="synonym">Japanese killifish</name>
    <dbReference type="NCBI Taxonomy" id="8090"/>
    <lineage>
        <taxon>Eukaryota</taxon>
        <taxon>Metazoa</taxon>
        <taxon>Chordata</taxon>
        <taxon>Craniata</taxon>
        <taxon>Vertebrata</taxon>
        <taxon>Euteleostomi</taxon>
        <taxon>Actinopterygii</taxon>
        <taxon>Neopterygii</taxon>
        <taxon>Teleostei</taxon>
        <taxon>Neoteleostei</taxon>
        <taxon>Acanthomorphata</taxon>
        <taxon>Ovalentaria</taxon>
        <taxon>Atherinomorphae</taxon>
        <taxon>Beloniformes</taxon>
        <taxon>Adrianichthyidae</taxon>
        <taxon>Oryziinae</taxon>
        <taxon>Oryzias</taxon>
    </lineage>
</organism>
<keyword evidence="8" id="KW-0838">Vasoactive</keyword>
<dbReference type="GO" id="GO:0030133">
    <property type="term" value="C:transport vesicle"/>
    <property type="evidence" value="ECO:0007669"/>
    <property type="project" value="UniProtKB-SubCell"/>
</dbReference>
<sequence length="80" mass="9119">FPSMMQLQVACMLLLYFSGAGSHHLGDAYACLCPPQLLYDSLEDDSDVPLKRKSPYILKRQAGPKAKSRRPYILKRRTVY</sequence>
<keyword evidence="5" id="KW-0964">Secreted</keyword>
<name>A0A3P9KFW0_ORYLA</name>
<evidence type="ECO:0000256" key="9">
    <source>
        <dbReference type="ARBA" id="ARBA00023329"/>
    </source>
</evidence>
<dbReference type="GO" id="GO:0097746">
    <property type="term" value="P:blood vessel diameter maintenance"/>
    <property type="evidence" value="ECO:0007669"/>
    <property type="project" value="UniProtKB-KW"/>
</dbReference>
<evidence type="ECO:0000256" key="4">
    <source>
        <dbReference type="ARBA" id="ARBA00016213"/>
    </source>
</evidence>
<keyword evidence="7 12" id="KW-0732">Signal</keyword>
<comment type="similarity">
    <text evidence="3">Belongs to the neurotensin family.</text>
</comment>
<comment type="function">
    <text evidence="10">Neurotensin may play an endocrine or paracrine role in the regulation of fat metabolism. It causes contraction of smooth muscle.</text>
</comment>
<evidence type="ECO:0000256" key="7">
    <source>
        <dbReference type="ARBA" id="ARBA00022729"/>
    </source>
</evidence>
<dbReference type="PANTHER" id="PTHR15356:SF0">
    <property type="entry name" value="NEUROTENSIN_NEUROMEDIN N"/>
    <property type="match status" value="1"/>
</dbReference>
<evidence type="ECO:0000256" key="1">
    <source>
        <dbReference type="ARBA" id="ARBA00004398"/>
    </source>
</evidence>
<feature type="chain" id="PRO_5018037169" description="Neurotensin/neuromedin N" evidence="12">
    <location>
        <begin position="23"/>
        <end position="80"/>
    </location>
</feature>
<dbReference type="GO" id="GO:0005576">
    <property type="term" value="C:extracellular region"/>
    <property type="evidence" value="ECO:0007669"/>
    <property type="project" value="UniProtKB-SubCell"/>
</dbReference>
<dbReference type="Proteomes" id="UP000265180">
    <property type="component" value="Chromosome 6"/>
</dbReference>
<accession>A0A3P9KFW0</accession>
<reference evidence="13" key="4">
    <citation type="submission" date="2025-09" db="UniProtKB">
        <authorList>
            <consortium name="Ensembl"/>
        </authorList>
    </citation>
    <scope>IDENTIFICATION</scope>
    <source>
        <strain evidence="13">HNI</strain>
    </source>
</reference>
<evidence type="ECO:0000256" key="10">
    <source>
        <dbReference type="ARBA" id="ARBA00025449"/>
    </source>
</evidence>
<dbReference type="InterPro" id="IPR008055">
    <property type="entry name" value="NeurotensiN"/>
</dbReference>
<dbReference type="GO" id="GO:0005184">
    <property type="term" value="F:neuropeptide hormone activity"/>
    <property type="evidence" value="ECO:0007669"/>
    <property type="project" value="InterPro"/>
</dbReference>
<comment type="subunit">
    <text evidence="11">Interacts with NTSR1. Interacts with SORT1. Interacts with SORL1.</text>
</comment>
<keyword evidence="6" id="KW-0165">Cleavage on pair of basic residues</keyword>
<protein>
    <recommendedName>
        <fullName evidence="4">Neurotensin/neuromedin N</fullName>
    </recommendedName>
</protein>
<dbReference type="AlphaFoldDB" id="A0A3P9KFW0"/>
<dbReference type="PANTHER" id="PTHR15356">
    <property type="entry name" value="NEUROTENSIN/NEUROMEDIN N"/>
    <property type="match status" value="1"/>
</dbReference>
<proteinExistence type="inferred from homology"/>
<reference evidence="13" key="3">
    <citation type="submission" date="2025-08" db="UniProtKB">
        <authorList>
            <consortium name="Ensembl"/>
        </authorList>
    </citation>
    <scope>IDENTIFICATION</scope>
    <source>
        <strain evidence="13">HNI</strain>
    </source>
</reference>
<evidence type="ECO:0000256" key="3">
    <source>
        <dbReference type="ARBA" id="ARBA00009827"/>
    </source>
</evidence>
<keyword evidence="9" id="KW-0968">Cytoplasmic vesicle</keyword>
<evidence type="ECO:0000256" key="2">
    <source>
        <dbReference type="ARBA" id="ARBA00004613"/>
    </source>
</evidence>
<reference evidence="13 14" key="2">
    <citation type="submission" date="2017-04" db="EMBL/GenBank/DDBJ databases">
        <title>CpG methylation of centromeres and impact of large insertions on vertebrate speciation.</title>
        <authorList>
            <person name="Ichikawa K."/>
            <person name="Yoshimura J."/>
            <person name="Morishita S."/>
        </authorList>
    </citation>
    <scope>NUCLEOTIDE SEQUENCE</scope>
    <source>
        <strain evidence="13 14">HNI</strain>
    </source>
</reference>
<dbReference type="Pfam" id="PF07421">
    <property type="entry name" value="Pro-NT_NN"/>
    <property type="match status" value="1"/>
</dbReference>